<accession>A0A127K8E5</accession>
<organism evidence="1 2">
    <name type="scientific">Thauera humireducens</name>
    <dbReference type="NCBI Taxonomy" id="1134435"/>
    <lineage>
        <taxon>Bacteria</taxon>
        <taxon>Pseudomonadati</taxon>
        <taxon>Pseudomonadota</taxon>
        <taxon>Betaproteobacteria</taxon>
        <taxon>Rhodocyclales</taxon>
        <taxon>Zoogloeaceae</taxon>
        <taxon>Thauera</taxon>
    </lineage>
</organism>
<dbReference type="KEGG" id="thu:AC731_015615"/>
<evidence type="ECO:0008006" key="3">
    <source>
        <dbReference type="Google" id="ProtNLM"/>
    </source>
</evidence>
<dbReference type="PANTHER" id="PTHR36849:SF1">
    <property type="entry name" value="CYTOPLASMIC PROTEIN"/>
    <property type="match status" value="1"/>
</dbReference>
<name>A0A127K8E5_9RHOO</name>
<dbReference type="Pfam" id="PF22752">
    <property type="entry name" value="DUF488-N3i"/>
    <property type="match status" value="1"/>
</dbReference>
<dbReference type="RefSeq" id="WP_048707385.1">
    <property type="nucleotide sequence ID" value="NZ_CP014646.1"/>
</dbReference>
<dbReference type="AlphaFoldDB" id="A0A127K8E5"/>
<evidence type="ECO:0000313" key="1">
    <source>
        <dbReference type="EMBL" id="AMO38235.1"/>
    </source>
</evidence>
<proteinExistence type="predicted"/>
<evidence type="ECO:0000313" key="2">
    <source>
        <dbReference type="Proteomes" id="UP000036902"/>
    </source>
</evidence>
<sequence>MPIRTRRAYDPPTPDDGCRVLVDRLWPRGLKRDTAGVDHWLRELAPSNELRKWFGHDPARWDEFRQRYADELQTPAAAPALAELRGLITAHPVLTLLYAARDTTCNNAEALRLWLDVEAGPGGT</sequence>
<dbReference type="Proteomes" id="UP000036902">
    <property type="component" value="Chromosome"/>
</dbReference>
<dbReference type="InterPro" id="IPR052552">
    <property type="entry name" value="YeaO-like"/>
</dbReference>
<dbReference type="EMBL" id="CP014646">
    <property type="protein sequence ID" value="AMO38235.1"/>
    <property type="molecule type" value="Genomic_DNA"/>
</dbReference>
<protein>
    <recommendedName>
        <fullName evidence="3">MarR family transcriptional regulator</fullName>
    </recommendedName>
</protein>
<keyword evidence="2" id="KW-1185">Reference proteome</keyword>
<reference evidence="2" key="1">
    <citation type="submission" date="2016-03" db="EMBL/GenBank/DDBJ databases">
        <authorList>
            <person name="Ma C."/>
            <person name="Zhou S."/>
            <person name="Yang G."/>
        </authorList>
    </citation>
    <scope>NUCLEOTIDE SEQUENCE [LARGE SCALE GENOMIC DNA]</scope>
    <source>
        <strain evidence="2">SgZ-1</strain>
    </source>
</reference>
<gene>
    <name evidence="1" type="ORF">AC731_015615</name>
</gene>
<dbReference type="PANTHER" id="PTHR36849">
    <property type="entry name" value="CYTOPLASMIC PROTEIN-RELATED"/>
    <property type="match status" value="1"/>
</dbReference>